<organism evidence="2">
    <name type="scientific">uncultured Rubrobacteraceae bacterium</name>
    <dbReference type="NCBI Taxonomy" id="349277"/>
    <lineage>
        <taxon>Bacteria</taxon>
        <taxon>Bacillati</taxon>
        <taxon>Actinomycetota</taxon>
        <taxon>Rubrobacteria</taxon>
        <taxon>Rubrobacterales</taxon>
        <taxon>Rubrobacteraceae</taxon>
        <taxon>environmental samples</taxon>
    </lineage>
</organism>
<gene>
    <name evidence="2" type="ORF">AVDCRST_MAG78-1991</name>
</gene>
<sequence length="32" mass="3671">EREHSTAHRSGCLRGGHSAHGRRRPLRARRPL</sequence>
<dbReference type="AlphaFoldDB" id="A0A6J4Q5I9"/>
<feature type="non-terminal residue" evidence="2">
    <location>
        <position position="1"/>
    </location>
</feature>
<feature type="non-terminal residue" evidence="2">
    <location>
        <position position="32"/>
    </location>
</feature>
<accession>A0A6J4Q5I9</accession>
<feature type="compositionally biased region" description="Basic residues" evidence="1">
    <location>
        <begin position="17"/>
        <end position="32"/>
    </location>
</feature>
<proteinExistence type="predicted"/>
<reference evidence="2" key="1">
    <citation type="submission" date="2020-02" db="EMBL/GenBank/DDBJ databases">
        <authorList>
            <person name="Meier V. D."/>
        </authorList>
    </citation>
    <scope>NUCLEOTIDE SEQUENCE</scope>
    <source>
        <strain evidence="2">AVDCRST_MAG78</strain>
    </source>
</reference>
<protein>
    <submittedName>
        <fullName evidence="2">Uncharacterized protein</fullName>
    </submittedName>
</protein>
<dbReference type="EMBL" id="CADCVB010000134">
    <property type="protein sequence ID" value="CAA9435398.1"/>
    <property type="molecule type" value="Genomic_DNA"/>
</dbReference>
<feature type="region of interest" description="Disordered" evidence="1">
    <location>
        <begin position="1"/>
        <end position="32"/>
    </location>
</feature>
<name>A0A6J4Q5I9_9ACTN</name>
<evidence type="ECO:0000256" key="1">
    <source>
        <dbReference type="SAM" id="MobiDB-lite"/>
    </source>
</evidence>
<evidence type="ECO:0000313" key="2">
    <source>
        <dbReference type="EMBL" id="CAA9435398.1"/>
    </source>
</evidence>